<dbReference type="EMBL" id="KN880466">
    <property type="protein sequence ID" value="KIY70535.1"/>
    <property type="molecule type" value="Genomic_DNA"/>
</dbReference>
<evidence type="ECO:0000256" key="3">
    <source>
        <dbReference type="ARBA" id="ARBA00022552"/>
    </source>
</evidence>
<gene>
    <name evidence="8" type="ORF">CYLTODRAFT_451572</name>
</gene>
<dbReference type="SUPFAM" id="SSF55666">
    <property type="entry name" value="Ribonuclease PH domain 2-like"/>
    <property type="match status" value="1"/>
</dbReference>
<feature type="domain" description="Exoribonuclease phosphorolytic" evidence="7">
    <location>
        <begin position="135"/>
        <end position="201"/>
    </location>
</feature>
<feature type="domain" description="Exoribonuclease phosphorolytic" evidence="6">
    <location>
        <begin position="11"/>
        <end position="129"/>
    </location>
</feature>
<evidence type="ECO:0000256" key="1">
    <source>
        <dbReference type="ARBA" id="ARBA00004123"/>
    </source>
</evidence>
<dbReference type="STRING" id="1314674.A0A0D7BJW3"/>
<dbReference type="InterPro" id="IPR015847">
    <property type="entry name" value="ExoRNase_PH_dom2"/>
</dbReference>
<dbReference type="Pfam" id="PF01138">
    <property type="entry name" value="RNase_PH"/>
    <property type="match status" value="1"/>
</dbReference>
<dbReference type="InterPro" id="IPR020568">
    <property type="entry name" value="Ribosomal_Su5_D2-typ_SF"/>
</dbReference>
<evidence type="ECO:0000313" key="8">
    <source>
        <dbReference type="EMBL" id="KIY70535.1"/>
    </source>
</evidence>
<dbReference type="GO" id="GO:0016075">
    <property type="term" value="P:rRNA catabolic process"/>
    <property type="evidence" value="ECO:0007669"/>
    <property type="project" value="TreeGrafter"/>
</dbReference>
<dbReference type="GO" id="GO:0003723">
    <property type="term" value="F:RNA binding"/>
    <property type="evidence" value="ECO:0007669"/>
    <property type="project" value="TreeGrafter"/>
</dbReference>
<dbReference type="AlphaFoldDB" id="A0A0D7BJW3"/>
<accession>A0A0D7BJW3</accession>
<protein>
    <submittedName>
        <fullName evidence="8">Uncharacterized protein</fullName>
    </submittedName>
</protein>
<proteinExistence type="inferred from homology"/>
<dbReference type="SUPFAM" id="SSF54211">
    <property type="entry name" value="Ribosomal protein S5 domain 2-like"/>
    <property type="match status" value="1"/>
</dbReference>
<dbReference type="GO" id="GO:0005730">
    <property type="term" value="C:nucleolus"/>
    <property type="evidence" value="ECO:0007669"/>
    <property type="project" value="TreeGrafter"/>
</dbReference>
<comment type="similarity">
    <text evidence="2">Belongs to the RNase PH family.</text>
</comment>
<dbReference type="GO" id="GO:0006364">
    <property type="term" value="P:rRNA processing"/>
    <property type="evidence" value="ECO:0007669"/>
    <property type="project" value="UniProtKB-KW"/>
</dbReference>
<name>A0A0D7BJW3_9AGAR</name>
<dbReference type="PANTHER" id="PTHR11953">
    <property type="entry name" value="EXOSOME COMPLEX COMPONENT"/>
    <property type="match status" value="1"/>
</dbReference>
<dbReference type="GO" id="GO:0071051">
    <property type="term" value="P:poly(A)-dependent snoRNA 3'-end processing"/>
    <property type="evidence" value="ECO:0007669"/>
    <property type="project" value="TreeGrafter"/>
</dbReference>
<dbReference type="InterPro" id="IPR050080">
    <property type="entry name" value="RNase_PH"/>
</dbReference>
<dbReference type="Pfam" id="PF03725">
    <property type="entry name" value="RNase_PH_C"/>
    <property type="match status" value="1"/>
</dbReference>
<keyword evidence="5" id="KW-0539">Nucleus</keyword>
<evidence type="ECO:0000259" key="6">
    <source>
        <dbReference type="Pfam" id="PF01138"/>
    </source>
</evidence>
<dbReference type="Gene3D" id="3.30.230.70">
    <property type="entry name" value="GHMP Kinase, N-terminal domain"/>
    <property type="match status" value="1"/>
</dbReference>
<reference evidence="8 9" key="1">
    <citation type="journal article" date="2015" name="Fungal Genet. Biol.">
        <title>Evolution of novel wood decay mechanisms in Agaricales revealed by the genome sequences of Fistulina hepatica and Cylindrobasidium torrendii.</title>
        <authorList>
            <person name="Floudas D."/>
            <person name="Held B.W."/>
            <person name="Riley R."/>
            <person name="Nagy L.G."/>
            <person name="Koehler G."/>
            <person name="Ransdell A.S."/>
            <person name="Younus H."/>
            <person name="Chow J."/>
            <person name="Chiniquy J."/>
            <person name="Lipzen A."/>
            <person name="Tritt A."/>
            <person name="Sun H."/>
            <person name="Haridas S."/>
            <person name="LaButti K."/>
            <person name="Ohm R.A."/>
            <person name="Kues U."/>
            <person name="Blanchette R.A."/>
            <person name="Grigoriev I.V."/>
            <person name="Minto R.E."/>
            <person name="Hibbett D.S."/>
        </authorList>
    </citation>
    <scope>NUCLEOTIDE SEQUENCE [LARGE SCALE GENOMIC DNA]</scope>
    <source>
        <strain evidence="8 9">FP15055 ss-10</strain>
    </source>
</reference>
<dbReference type="GO" id="GO:0034475">
    <property type="term" value="P:U4 snRNA 3'-end processing"/>
    <property type="evidence" value="ECO:0007669"/>
    <property type="project" value="TreeGrafter"/>
</dbReference>
<keyword evidence="3" id="KW-0698">rRNA processing</keyword>
<dbReference type="GO" id="GO:0000177">
    <property type="term" value="C:cytoplasmic exosome (RNase complex)"/>
    <property type="evidence" value="ECO:0007669"/>
    <property type="project" value="TreeGrafter"/>
</dbReference>
<dbReference type="GO" id="GO:0000176">
    <property type="term" value="C:nuclear exosome (RNase complex)"/>
    <property type="evidence" value="ECO:0007669"/>
    <property type="project" value="UniProtKB-ARBA"/>
</dbReference>
<dbReference type="PANTHER" id="PTHR11953:SF1">
    <property type="entry name" value="EXOSOME COMPLEX COMPONENT RRP46"/>
    <property type="match status" value="1"/>
</dbReference>
<dbReference type="GO" id="GO:0071028">
    <property type="term" value="P:nuclear mRNA surveillance"/>
    <property type="evidence" value="ECO:0007669"/>
    <property type="project" value="TreeGrafter"/>
</dbReference>
<evidence type="ECO:0000256" key="5">
    <source>
        <dbReference type="ARBA" id="ARBA00023242"/>
    </source>
</evidence>
<keyword evidence="4" id="KW-0271">Exosome</keyword>
<comment type="subcellular location">
    <subcellularLocation>
        <location evidence="1">Nucleus</location>
    </subcellularLocation>
</comment>
<dbReference type="InterPro" id="IPR027408">
    <property type="entry name" value="PNPase/RNase_PH_dom_sf"/>
</dbReference>
<evidence type="ECO:0000259" key="7">
    <source>
        <dbReference type="Pfam" id="PF03725"/>
    </source>
</evidence>
<evidence type="ECO:0000256" key="4">
    <source>
        <dbReference type="ARBA" id="ARBA00022835"/>
    </source>
</evidence>
<dbReference type="OrthoDB" id="27298at2759"/>
<keyword evidence="9" id="KW-1185">Reference proteome</keyword>
<organism evidence="8 9">
    <name type="scientific">Cylindrobasidium torrendii FP15055 ss-10</name>
    <dbReference type="NCBI Taxonomy" id="1314674"/>
    <lineage>
        <taxon>Eukaryota</taxon>
        <taxon>Fungi</taxon>
        <taxon>Dikarya</taxon>
        <taxon>Basidiomycota</taxon>
        <taxon>Agaricomycotina</taxon>
        <taxon>Agaricomycetes</taxon>
        <taxon>Agaricomycetidae</taxon>
        <taxon>Agaricales</taxon>
        <taxon>Marasmiineae</taxon>
        <taxon>Physalacriaceae</taxon>
        <taxon>Cylindrobasidium</taxon>
    </lineage>
</organism>
<dbReference type="InterPro" id="IPR001247">
    <property type="entry name" value="ExoRNase_PH_dom1"/>
</dbReference>
<dbReference type="InterPro" id="IPR036345">
    <property type="entry name" value="ExoRNase_PH_dom2_sf"/>
</dbReference>
<evidence type="ECO:0000256" key="2">
    <source>
        <dbReference type="ARBA" id="ARBA00006678"/>
    </source>
</evidence>
<evidence type="ECO:0000313" key="9">
    <source>
        <dbReference type="Proteomes" id="UP000054007"/>
    </source>
</evidence>
<dbReference type="Proteomes" id="UP000054007">
    <property type="component" value="Unassembled WGS sequence"/>
</dbReference>
<sequence length="237" mass="25677">MTRSDGRAFDEHRSIIAEFDSLNRVDGSARFGFGSRPSALVSFTGPVEVRLAAENPSQLSLDVLVRPLCGIPGVHEKRISATLASILKRSLLMEASPRTAVVVVAQIMSNEPSVTSIINAASMASMSAASVPMRGVVCAISVARTDGEFLLDPSPEELQKASASGSFAFHIQGTQRKECVWTDWHGNEFNEEDLAQAQTLASDAILKVWAVMKGAVRSREGFDSEEELRHEDAEMEI</sequence>